<feature type="compositionally biased region" description="Polar residues" evidence="1">
    <location>
        <begin position="63"/>
        <end position="78"/>
    </location>
</feature>
<protein>
    <submittedName>
        <fullName evidence="2">Uncharacterized protein</fullName>
    </submittedName>
</protein>
<evidence type="ECO:0000256" key="1">
    <source>
        <dbReference type="SAM" id="MobiDB-lite"/>
    </source>
</evidence>
<feature type="compositionally biased region" description="Polar residues" evidence="1">
    <location>
        <begin position="1"/>
        <end position="21"/>
    </location>
</feature>
<feature type="compositionally biased region" description="Basic and acidic residues" evidence="1">
    <location>
        <begin position="22"/>
        <end position="32"/>
    </location>
</feature>
<gene>
    <name evidence="2" type="ORF">CSSPJE1EN1_LOCUS16677</name>
</gene>
<name>A0ABP0WXX0_9BRYO</name>
<keyword evidence="3" id="KW-1185">Reference proteome</keyword>
<evidence type="ECO:0000313" key="3">
    <source>
        <dbReference type="Proteomes" id="UP001497444"/>
    </source>
</evidence>
<evidence type="ECO:0000313" key="2">
    <source>
        <dbReference type="EMBL" id="CAK9271199.1"/>
    </source>
</evidence>
<proteinExistence type="predicted"/>
<accession>A0ABP0WXX0</accession>
<feature type="region of interest" description="Disordered" evidence="1">
    <location>
        <begin position="63"/>
        <end position="101"/>
    </location>
</feature>
<feature type="region of interest" description="Disordered" evidence="1">
    <location>
        <begin position="1"/>
        <end position="42"/>
    </location>
</feature>
<feature type="compositionally biased region" description="Basic and acidic residues" evidence="1">
    <location>
        <begin position="80"/>
        <end position="95"/>
    </location>
</feature>
<sequence>MVTKEQSNAFECSESRAQQNRTAEEVSSDQRTRTLKRGGRRVLLPSTRRNCLQCRKELMITYSKTASSSSEQQKSNPRIQGDERRRFSTLEEQPKVQKKKA</sequence>
<dbReference type="Proteomes" id="UP001497444">
    <property type="component" value="Chromosome 4"/>
</dbReference>
<dbReference type="EMBL" id="OZ020099">
    <property type="protein sequence ID" value="CAK9271199.1"/>
    <property type="molecule type" value="Genomic_DNA"/>
</dbReference>
<reference evidence="2" key="1">
    <citation type="submission" date="2024-02" db="EMBL/GenBank/DDBJ databases">
        <authorList>
            <consortium name="ELIXIR-Norway"/>
            <consortium name="Elixir Norway"/>
        </authorList>
    </citation>
    <scope>NUCLEOTIDE SEQUENCE</scope>
</reference>
<organism evidence="2 3">
    <name type="scientific">Sphagnum jensenii</name>
    <dbReference type="NCBI Taxonomy" id="128206"/>
    <lineage>
        <taxon>Eukaryota</taxon>
        <taxon>Viridiplantae</taxon>
        <taxon>Streptophyta</taxon>
        <taxon>Embryophyta</taxon>
        <taxon>Bryophyta</taxon>
        <taxon>Sphagnophytina</taxon>
        <taxon>Sphagnopsida</taxon>
        <taxon>Sphagnales</taxon>
        <taxon>Sphagnaceae</taxon>
        <taxon>Sphagnum</taxon>
    </lineage>
</organism>